<dbReference type="CDD" id="cd02440">
    <property type="entry name" value="AdoMet_MTases"/>
    <property type="match status" value="1"/>
</dbReference>
<dbReference type="EC" id="2.1.1.-" evidence="5"/>
<dbReference type="GO" id="GO:0032259">
    <property type="term" value="P:methylation"/>
    <property type="evidence" value="ECO:0007669"/>
    <property type="project" value="UniProtKB-KW"/>
</dbReference>
<dbReference type="GO" id="GO:0016279">
    <property type="term" value="F:protein-lysine N-methyltransferase activity"/>
    <property type="evidence" value="ECO:0007669"/>
    <property type="project" value="UniProtKB-UniRule"/>
</dbReference>
<protein>
    <recommendedName>
        <fullName evidence="5">Protein-lysine N-methyltransferase EFM4</fullName>
        <ecNumber evidence="5">2.1.1.-</ecNumber>
    </recommendedName>
    <alternativeName>
        <fullName evidence="5">Elongation factor methyltransferase 4</fullName>
    </alternativeName>
</protein>
<dbReference type="Proteomes" id="UP000274822">
    <property type="component" value="Unassembled WGS sequence"/>
</dbReference>
<evidence type="ECO:0000256" key="1">
    <source>
        <dbReference type="ARBA" id="ARBA00022490"/>
    </source>
</evidence>
<comment type="caution">
    <text evidence="7">The sequence shown here is derived from an EMBL/GenBank/DDBJ whole genome shotgun (WGS) entry which is preliminary data.</text>
</comment>
<evidence type="ECO:0000256" key="5">
    <source>
        <dbReference type="HAMAP-Rule" id="MF_03188"/>
    </source>
</evidence>
<dbReference type="PANTHER" id="PTHR12843">
    <property type="entry name" value="PROTEIN-LYSINE N-METHYLTRANSFERASE METTL10"/>
    <property type="match status" value="1"/>
</dbReference>
<keyword evidence="8" id="KW-1185">Reference proteome</keyword>
<dbReference type="Pfam" id="PF13847">
    <property type="entry name" value="Methyltransf_31"/>
    <property type="match status" value="1"/>
</dbReference>
<keyword evidence="4 5" id="KW-0949">S-adenosyl-L-methionine</keyword>
<proteinExistence type="inferred from homology"/>
<evidence type="ECO:0000256" key="4">
    <source>
        <dbReference type="ARBA" id="ARBA00022691"/>
    </source>
</evidence>
<feature type="domain" description="Methyltransferase" evidence="6">
    <location>
        <begin position="74"/>
        <end position="215"/>
    </location>
</feature>
<gene>
    <name evidence="5" type="primary">EFM4</name>
    <name evidence="7" type="ORF">BC938DRAFT_477900</name>
</gene>
<comment type="subcellular location">
    <subcellularLocation>
        <location evidence="5">Cytoplasm</location>
    </subcellularLocation>
</comment>
<dbReference type="SUPFAM" id="SSF53335">
    <property type="entry name" value="S-adenosyl-L-methionine-dependent methyltransferases"/>
    <property type="match status" value="1"/>
</dbReference>
<evidence type="ECO:0000256" key="3">
    <source>
        <dbReference type="ARBA" id="ARBA00022679"/>
    </source>
</evidence>
<keyword evidence="1 5" id="KW-0963">Cytoplasm</keyword>
<evidence type="ECO:0000256" key="2">
    <source>
        <dbReference type="ARBA" id="ARBA00022603"/>
    </source>
</evidence>
<dbReference type="AlphaFoldDB" id="A0A433QNP2"/>
<evidence type="ECO:0000313" key="7">
    <source>
        <dbReference type="EMBL" id="RUS31394.1"/>
    </source>
</evidence>
<dbReference type="InterPro" id="IPR029063">
    <property type="entry name" value="SAM-dependent_MTases_sf"/>
</dbReference>
<dbReference type="GO" id="GO:0016192">
    <property type="term" value="P:vesicle-mediated transport"/>
    <property type="evidence" value="ECO:0007669"/>
    <property type="project" value="UniProtKB-UniRule"/>
</dbReference>
<dbReference type="InterPro" id="IPR025714">
    <property type="entry name" value="Methyltranfer_dom"/>
</dbReference>
<keyword evidence="2 5" id="KW-0489">Methyltransferase</keyword>
<organism evidence="7 8">
    <name type="scientific">Jimgerdemannia flammicorona</name>
    <dbReference type="NCBI Taxonomy" id="994334"/>
    <lineage>
        <taxon>Eukaryota</taxon>
        <taxon>Fungi</taxon>
        <taxon>Fungi incertae sedis</taxon>
        <taxon>Mucoromycota</taxon>
        <taxon>Mucoromycotina</taxon>
        <taxon>Endogonomycetes</taxon>
        <taxon>Endogonales</taxon>
        <taxon>Endogonaceae</taxon>
        <taxon>Jimgerdemannia</taxon>
    </lineage>
</organism>
<dbReference type="Gene3D" id="3.40.50.150">
    <property type="entry name" value="Vaccinia Virus protein VP39"/>
    <property type="match status" value="1"/>
</dbReference>
<keyword evidence="3 5" id="KW-0808">Transferase</keyword>
<accession>A0A433QNP2</accession>
<comment type="similarity">
    <text evidence="5">Belongs to the class I-like SAM-binding methyltransferase superfamily. EFM4 family.</text>
</comment>
<comment type="function">
    <text evidence="5">S-adenosyl-L-methionine-dependent protein-lysine N-methyltransferase that mono- and dimethylates elongation factor 1-alpha at 'Lys-316'. May play a role in intracellular transport.</text>
</comment>
<dbReference type="EMBL" id="RBNJ01003000">
    <property type="protein sequence ID" value="RUS31394.1"/>
    <property type="molecule type" value="Genomic_DNA"/>
</dbReference>
<dbReference type="GO" id="GO:0005737">
    <property type="term" value="C:cytoplasm"/>
    <property type="evidence" value="ECO:0007669"/>
    <property type="project" value="UniProtKB-SubCell"/>
</dbReference>
<dbReference type="InterPro" id="IPR026635">
    <property type="entry name" value="Efm4/METTL10"/>
</dbReference>
<dbReference type="HAMAP" id="MF_03188">
    <property type="entry name" value="Methyltr_EFM4"/>
    <property type="match status" value="1"/>
</dbReference>
<keyword evidence="5" id="KW-0813">Transport</keyword>
<evidence type="ECO:0000313" key="8">
    <source>
        <dbReference type="Proteomes" id="UP000274822"/>
    </source>
</evidence>
<dbReference type="PANTHER" id="PTHR12843:SF5">
    <property type="entry name" value="EEF1A LYSINE METHYLTRANSFERASE 2"/>
    <property type="match status" value="1"/>
</dbReference>
<name>A0A433QNP2_9FUNG</name>
<evidence type="ECO:0000259" key="6">
    <source>
        <dbReference type="Pfam" id="PF13847"/>
    </source>
</evidence>
<reference evidence="7 8" key="1">
    <citation type="journal article" date="2018" name="New Phytol.">
        <title>Phylogenomics of Endogonaceae and evolution of mycorrhizas within Mucoromycota.</title>
        <authorList>
            <person name="Chang Y."/>
            <person name="Desiro A."/>
            <person name="Na H."/>
            <person name="Sandor L."/>
            <person name="Lipzen A."/>
            <person name="Clum A."/>
            <person name="Barry K."/>
            <person name="Grigoriev I.V."/>
            <person name="Martin F.M."/>
            <person name="Stajich J.E."/>
            <person name="Smith M.E."/>
            <person name="Bonito G."/>
            <person name="Spatafora J.W."/>
        </authorList>
    </citation>
    <scope>NUCLEOTIDE SEQUENCE [LARGE SCALE GENOMIC DNA]</scope>
    <source>
        <strain evidence="7 8">AD002</strain>
    </source>
</reference>
<sequence>MAQQLNEGDFGPSELGTKVYWDRVYDRENANFEDHGDIGEVWFGEDSVEKMIDWVSIMMCGITPVNCTIPDRTSSILDLGCGNGHLLLELATLSYTDLTGIDYSPLAVQLAISIAQGRDLAHIWYETVDFLADLEGVWSKGKRFDVVLDKGTYDAICLNPMQTAAQARGERGPVDRYSEAVKTLIKGENGWLLLTSCNWTREELVEKMKDGGSFLHSYHSLPLHSQNICSFRPDLINVALPTPRI</sequence>